<feature type="region of interest" description="Disordered" evidence="1">
    <location>
        <begin position="722"/>
        <end position="760"/>
    </location>
</feature>
<feature type="compositionally biased region" description="Polar residues" evidence="1">
    <location>
        <begin position="303"/>
        <end position="322"/>
    </location>
</feature>
<feature type="compositionally biased region" description="Polar residues" evidence="1">
    <location>
        <begin position="477"/>
        <end position="514"/>
    </location>
</feature>
<feature type="region of interest" description="Disordered" evidence="1">
    <location>
        <begin position="412"/>
        <end position="682"/>
    </location>
</feature>
<evidence type="ECO:0000313" key="2">
    <source>
        <dbReference type="EMBL" id="EKD20045.1"/>
    </source>
</evidence>
<proteinExistence type="predicted"/>
<feature type="compositionally biased region" description="Polar residues" evidence="1">
    <location>
        <begin position="194"/>
        <end position="209"/>
    </location>
</feature>
<feature type="compositionally biased region" description="Basic and acidic residues" evidence="1">
    <location>
        <begin position="596"/>
        <end position="613"/>
    </location>
</feature>
<accession>K1WQY4</accession>
<dbReference type="EMBL" id="JH921430">
    <property type="protein sequence ID" value="EKD20045.1"/>
    <property type="molecule type" value="Genomic_DNA"/>
</dbReference>
<keyword evidence="3" id="KW-1185">Reference proteome</keyword>
<feature type="region of interest" description="Disordered" evidence="1">
    <location>
        <begin position="972"/>
        <end position="999"/>
    </location>
</feature>
<feature type="compositionally biased region" description="Low complexity" evidence="1">
    <location>
        <begin position="976"/>
        <end position="988"/>
    </location>
</feature>
<protein>
    <submittedName>
        <fullName evidence="2">Uncharacterized protein</fullName>
    </submittedName>
</protein>
<evidence type="ECO:0000313" key="3">
    <source>
        <dbReference type="Proteomes" id="UP000006753"/>
    </source>
</evidence>
<feature type="region of interest" description="Disordered" evidence="1">
    <location>
        <begin position="165"/>
        <end position="340"/>
    </location>
</feature>
<feature type="compositionally biased region" description="Basic and acidic residues" evidence="1">
    <location>
        <begin position="82"/>
        <end position="94"/>
    </location>
</feature>
<name>K1WQY4_MARBU</name>
<feature type="region of interest" description="Disordered" evidence="1">
    <location>
        <begin position="777"/>
        <end position="857"/>
    </location>
</feature>
<dbReference type="GeneID" id="18757932"/>
<sequence>MATGPATRAKSNKSNERPFGVSSTDLNRALNVYTPSRSLPPQYQERLRALNQRNKVILKTTPIIRTQSSTGADCHDTPYPSPDKHPDIERRDDEPPANPCDKYSAEPDACSSRRLEGEHNSPPLFLSQESQPLEDYIRKSRRLRASGSEQELPLDQFELELLRMGDGDEADSIPSATLFPKRLQDSDSRRSRQNTHGGSQYINEGSNQDPDQEAPPPKKWQKRRGVASVGTYNANIQELKGVRVTKAGETDKRPSFQKSKKSHDSNDKNSTSQRASLKIKQPRRVPAGELVIAEARLEESDPELSSNPPLELSQDPTSQIRGSDTDDDDDDRPDTRREPAFLTMKIKPRKRIGCIDTSKFKMPKPRLLDQPKRIPSYSDGFDGKEGEPIGRLMPVKQSFRRKQNGFRMTIKFGTLQLVSEKPEEEQSEKPRPRRKKKKKVPDNHDQTRKNAANVEPEDDQMILDIQAWEPENRQEVNHPQASGNAPSENVAQDPKTPTATTNQSNISSTPTGHTSPLKRKSQGKLRASSINGGPQLEPQNVSRQSDVERQKDTKFLEPSKPASLPERSQQQIQDDLIVSQEISQVTMKRPSVDNTGEGHHVGGYDDHANGARDYEEEEESSDKPCLTPSPSPPEDEEMDAKDEPKTLSPSITFLHHDNQISSQESGSVDDEETGEFIGQDDNIFVAEDSAVSQEEEMTGSLLPTVREMEELTKKMVMELNQETESVLAKQRKSRLPSKHQASGMALASKKTSRLSQMSQSAFKTPIKVVHLPEISNRKHVMPKCQQQEPPTSDGPDSSWRPRVPNTRGAEMEEQEEIVDIQTPSPVRKQVENDRRRSLRKRSTSIRQPLRTAKDRPESQIMTQDILPAITHDSQGGSLELGSTQKFVARRSFASEIPETQVENQPEEQAKHTVLVPENSYFSQASQHLSESAQRASHTLSMPVRVHFAHQLKEEEHGERMMAESVTYSAAFQHTASSPTKTPTSSRPSIMHPQSSQTSLKDLTRKASLGMGTVLSKKRRLTSINSLLSQFR</sequence>
<dbReference type="HOGENOM" id="CLU_294240_0_0_1"/>
<dbReference type="InParanoid" id="K1WQY4"/>
<dbReference type="OrthoDB" id="3561972at2759"/>
<feature type="compositionally biased region" description="Polar residues" evidence="1">
    <location>
        <begin position="528"/>
        <end position="544"/>
    </location>
</feature>
<dbReference type="AlphaFoldDB" id="K1WQY4"/>
<organism evidence="2 3">
    <name type="scientific">Marssonina brunnea f. sp. multigermtubi (strain MB_m1)</name>
    <name type="common">Marssonina leaf spot fungus</name>
    <dbReference type="NCBI Taxonomy" id="1072389"/>
    <lineage>
        <taxon>Eukaryota</taxon>
        <taxon>Fungi</taxon>
        <taxon>Dikarya</taxon>
        <taxon>Ascomycota</taxon>
        <taxon>Pezizomycotina</taxon>
        <taxon>Leotiomycetes</taxon>
        <taxon>Helotiales</taxon>
        <taxon>Drepanopezizaceae</taxon>
        <taxon>Drepanopeziza</taxon>
    </lineage>
</organism>
<gene>
    <name evidence="2" type="ORF">MBM_01997</name>
</gene>
<evidence type="ECO:0000256" key="1">
    <source>
        <dbReference type="SAM" id="MobiDB-lite"/>
    </source>
</evidence>
<dbReference type="RefSeq" id="XP_007289886.1">
    <property type="nucleotide sequence ID" value="XM_007289824.1"/>
</dbReference>
<feature type="region of interest" description="Disordered" evidence="1">
    <location>
        <begin position="1"/>
        <end position="23"/>
    </location>
</feature>
<feature type="region of interest" description="Disordered" evidence="1">
    <location>
        <begin position="60"/>
        <end position="132"/>
    </location>
</feature>
<dbReference type="KEGG" id="mbe:MBM_01997"/>
<dbReference type="Proteomes" id="UP000006753">
    <property type="component" value="Unassembled WGS sequence"/>
</dbReference>
<feature type="compositionally biased region" description="Basic and acidic residues" evidence="1">
    <location>
        <begin position="545"/>
        <end position="557"/>
    </location>
</feature>
<reference evidence="2 3" key="1">
    <citation type="journal article" date="2012" name="BMC Genomics">
        <title>Sequencing the genome of Marssonina brunnea reveals fungus-poplar co-evolution.</title>
        <authorList>
            <person name="Zhu S."/>
            <person name="Cao Y.-Z."/>
            <person name="Jiang C."/>
            <person name="Tan B.-Y."/>
            <person name="Wang Z."/>
            <person name="Feng S."/>
            <person name="Zhang L."/>
            <person name="Su X.-H."/>
            <person name="Brejova B."/>
            <person name="Vinar T."/>
            <person name="Xu M."/>
            <person name="Wang M.-X."/>
            <person name="Zhang S.-G."/>
            <person name="Huang M.-R."/>
            <person name="Wu R."/>
            <person name="Zhou Y."/>
        </authorList>
    </citation>
    <scope>NUCLEOTIDE SEQUENCE [LARGE SCALE GENOMIC DNA]</scope>
    <source>
        <strain evidence="2 3">MB_m1</strain>
    </source>
</reference>
<feature type="region of interest" description="Disordered" evidence="1">
    <location>
        <begin position="354"/>
        <end position="400"/>
    </location>
</feature>